<accession>A0A6J0IXY7</accession>
<dbReference type="Gene3D" id="2.30.30.30">
    <property type="match status" value="1"/>
</dbReference>
<dbReference type="AlphaFoldDB" id="A0A6J0IXY7"/>
<dbReference type="SUPFAM" id="SSF63748">
    <property type="entry name" value="Tudor/PWWP/MBT"/>
    <property type="match status" value="1"/>
</dbReference>
<name>A0A6J0IXY7_9PASS</name>
<evidence type="ECO:0000313" key="3">
    <source>
        <dbReference type="RefSeq" id="XP_017690831.1"/>
    </source>
</evidence>
<keyword evidence="2" id="KW-1185">Reference proteome</keyword>
<proteinExistence type="predicted"/>
<dbReference type="GeneID" id="108507408"/>
<organism evidence="2 3">
    <name type="scientific">Lepidothrix coronata</name>
    <name type="common">blue-crowned manakin</name>
    <dbReference type="NCBI Taxonomy" id="321398"/>
    <lineage>
        <taxon>Eukaryota</taxon>
        <taxon>Metazoa</taxon>
        <taxon>Chordata</taxon>
        <taxon>Craniata</taxon>
        <taxon>Vertebrata</taxon>
        <taxon>Euteleostomi</taxon>
        <taxon>Archelosauria</taxon>
        <taxon>Archosauria</taxon>
        <taxon>Dinosauria</taxon>
        <taxon>Saurischia</taxon>
        <taxon>Theropoda</taxon>
        <taxon>Coelurosauria</taxon>
        <taxon>Aves</taxon>
        <taxon>Neognathae</taxon>
        <taxon>Neoaves</taxon>
        <taxon>Telluraves</taxon>
        <taxon>Australaves</taxon>
        <taxon>Passeriformes</taxon>
        <taxon>Pipridae</taxon>
        <taxon>Lepidothrix</taxon>
    </lineage>
</organism>
<reference evidence="3" key="1">
    <citation type="submission" date="2025-08" db="UniProtKB">
        <authorList>
            <consortium name="RefSeq"/>
        </authorList>
    </citation>
    <scope>IDENTIFICATION</scope>
</reference>
<gene>
    <name evidence="3" type="primary">LOC108507408</name>
</gene>
<evidence type="ECO:0000313" key="2">
    <source>
        <dbReference type="Proteomes" id="UP000504624"/>
    </source>
</evidence>
<feature type="domain" description="CPH" evidence="1">
    <location>
        <begin position="1"/>
        <end position="53"/>
    </location>
</feature>
<dbReference type="PANTHER" id="PTHR22771">
    <property type="entry name" value="CULLIN AND GALACTOSE-BINDING DOMAIN-CONTAINING"/>
    <property type="match status" value="1"/>
</dbReference>
<protein>
    <submittedName>
        <fullName evidence="3">Cullin-7-like</fullName>
    </submittedName>
</protein>
<evidence type="ECO:0000259" key="1">
    <source>
        <dbReference type="Pfam" id="PF11515"/>
    </source>
</evidence>
<dbReference type="Proteomes" id="UP000504624">
    <property type="component" value="Unplaced"/>
</dbReference>
<dbReference type="InterPro" id="IPR045093">
    <property type="entry name" value="Cullin"/>
</dbReference>
<dbReference type="PANTHER" id="PTHR22771:SF4">
    <property type="entry name" value="CULLIN 7-RELATED"/>
    <property type="match status" value="1"/>
</dbReference>
<sequence>MRVRMLEDYEQVSAGDEGEFRRSNDGMPPVQVYWQALGCTYWVHWHMVEMIGPSEQKELEGQEKVNNLTQKRRLRAVAQPFLCKPLGGLYSLPYLGQPPTKAAEALSRAEWWELLFFVKKLEAQEQKEIIFLIQHDQGEQVWASACSGETGGRE</sequence>
<dbReference type="InterPro" id="IPR014722">
    <property type="entry name" value="Rib_uL2_dom2"/>
</dbReference>
<dbReference type="OrthoDB" id="1431934at2759"/>
<dbReference type="InterPro" id="IPR021097">
    <property type="entry name" value="CPH_domain"/>
</dbReference>
<dbReference type="RefSeq" id="XP_017690831.1">
    <property type="nucleotide sequence ID" value="XM_017835342.1"/>
</dbReference>
<dbReference type="Pfam" id="PF11515">
    <property type="entry name" value="Cul7"/>
    <property type="match status" value="1"/>
</dbReference>